<dbReference type="SUPFAM" id="SSF100950">
    <property type="entry name" value="NagB/RpiA/CoA transferase-like"/>
    <property type="match status" value="1"/>
</dbReference>
<comment type="cofactor">
    <cofactor evidence="5">
        <name>Mg(2+)</name>
        <dbReference type="ChEBI" id="CHEBI:18420"/>
    </cofactor>
</comment>
<dbReference type="Proteomes" id="UP000286974">
    <property type="component" value="Unassembled WGS sequence"/>
</dbReference>
<organism evidence="6 7">
    <name type="scientific">Lentilactobacillus kosonis</name>
    <dbReference type="NCBI Taxonomy" id="2810561"/>
    <lineage>
        <taxon>Bacteria</taxon>
        <taxon>Bacillati</taxon>
        <taxon>Bacillota</taxon>
        <taxon>Bacilli</taxon>
        <taxon>Lactobacillales</taxon>
        <taxon>Lactobacillaceae</taxon>
        <taxon>Lentilactobacillus</taxon>
    </lineage>
</organism>
<keyword evidence="2 4" id="KW-0547">Nucleotide-binding</keyword>
<feature type="binding site" evidence="4">
    <location>
        <begin position="131"/>
        <end position="139"/>
    </location>
    <ligand>
        <name>ATP</name>
        <dbReference type="ChEBI" id="CHEBI:30616"/>
    </ligand>
</feature>
<dbReference type="GO" id="GO:0046872">
    <property type="term" value="F:metal ion binding"/>
    <property type="evidence" value="ECO:0007669"/>
    <property type="project" value="UniProtKB-KW"/>
</dbReference>
<keyword evidence="5" id="KW-0460">Magnesium</keyword>
<dbReference type="InterPro" id="IPR002698">
    <property type="entry name" value="FTHF_cligase"/>
</dbReference>
<evidence type="ECO:0000256" key="2">
    <source>
        <dbReference type="ARBA" id="ARBA00022741"/>
    </source>
</evidence>
<gene>
    <name evidence="6" type="ORF">NBRC111893_1023</name>
</gene>
<dbReference type="GO" id="GO:0035999">
    <property type="term" value="P:tetrahydrofolate interconversion"/>
    <property type="evidence" value="ECO:0007669"/>
    <property type="project" value="TreeGrafter"/>
</dbReference>
<dbReference type="EC" id="6.3.3.2" evidence="5"/>
<dbReference type="RefSeq" id="WP_125008103.1">
    <property type="nucleotide sequence ID" value="NZ_BEXA01000002.1"/>
</dbReference>
<dbReference type="OrthoDB" id="9801938at2"/>
<dbReference type="GO" id="GO:0009396">
    <property type="term" value="P:folic acid-containing compound biosynthetic process"/>
    <property type="evidence" value="ECO:0007669"/>
    <property type="project" value="TreeGrafter"/>
</dbReference>
<dbReference type="EMBL" id="BEXA01000002">
    <property type="protein sequence ID" value="GAY72877.1"/>
    <property type="molecule type" value="Genomic_DNA"/>
</dbReference>
<dbReference type="Pfam" id="PF01812">
    <property type="entry name" value="5-FTHF_cyc-lig"/>
    <property type="match status" value="1"/>
</dbReference>
<comment type="similarity">
    <text evidence="1 5">Belongs to the 5-formyltetrahydrofolate cyclo-ligase family.</text>
</comment>
<feature type="binding site" evidence="4">
    <location>
        <position position="50"/>
    </location>
    <ligand>
        <name>substrate</name>
    </ligand>
</feature>
<keyword evidence="7" id="KW-1185">Reference proteome</keyword>
<name>A0A401FKL9_9LACO</name>
<dbReference type="InterPro" id="IPR037171">
    <property type="entry name" value="NagB/RpiA_transferase-like"/>
</dbReference>
<dbReference type="Gene3D" id="3.40.50.10420">
    <property type="entry name" value="NagB/RpiA/CoA transferase-like"/>
    <property type="match status" value="1"/>
</dbReference>
<dbReference type="PIRSF" id="PIRSF006806">
    <property type="entry name" value="FTHF_cligase"/>
    <property type="match status" value="1"/>
</dbReference>
<feature type="binding site" evidence="4">
    <location>
        <begin position="3"/>
        <end position="7"/>
    </location>
    <ligand>
        <name>ATP</name>
        <dbReference type="ChEBI" id="CHEBI:30616"/>
    </ligand>
</feature>
<dbReference type="NCBIfam" id="TIGR02727">
    <property type="entry name" value="MTHFS_bact"/>
    <property type="match status" value="1"/>
</dbReference>
<sequence length="179" mass="20119">MKKSDIRKAVFPLLSKYVKTSDGKSNAQALYQQLFQSSLFKDSQTIGVTLSMDGELDTQPIIDQIQQLGKQVIVPRTLPEFKMEFVELNDQTELETTKFGVREPTNGQVITSDKIDLIIVPGVAFTPKGERVGFGAGFYDRYLKSFQGATITLALKPQYFPVAKWDVTDYDVLIGNIYH</sequence>
<feature type="binding site" evidence="4">
    <location>
        <position position="55"/>
    </location>
    <ligand>
        <name>substrate</name>
    </ligand>
</feature>
<reference evidence="6 7" key="1">
    <citation type="submission" date="2017-11" db="EMBL/GenBank/DDBJ databases">
        <title>Draft Genome Sequence of Lactobacillus curieae NBRC 111893 isolated from Koso, a Japanese sugar-Vegetable Fermented Beverage.</title>
        <authorList>
            <person name="Chiou T.Y."/>
            <person name="Oshima K."/>
            <person name="Suda W."/>
            <person name="Hattori M."/>
            <person name="Takahashi T."/>
        </authorList>
    </citation>
    <scope>NUCLEOTIDE SEQUENCE [LARGE SCALE GENOMIC DNA]</scope>
    <source>
        <strain evidence="6 7">NBRC111893</strain>
    </source>
</reference>
<evidence type="ECO:0000256" key="1">
    <source>
        <dbReference type="ARBA" id="ARBA00010638"/>
    </source>
</evidence>
<dbReference type="InterPro" id="IPR024185">
    <property type="entry name" value="FTHF_cligase-like_sf"/>
</dbReference>
<dbReference type="PANTHER" id="PTHR23407">
    <property type="entry name" value="ATPASE INHIBITOR/5-FORMYLTETRAHYDROFOLATE CYCLO-LIGASE"/>
    <property type="match status" value="1"/>
</dbReference>
<evidence type="ECO:0000256" key="5">
    <source>
        <dbReference type="RuleBase" id="RU361279"/>
    </source>
</evidence>
<proteinExistence type="inferred from homology"/>
<dbReference type="GO" id="GO:0005524">
    <property type="term" value="F:ATP binding"/>
    <property type="evidence" value="ECO:0007669"/>
    <property type="project" value="UniProtKB-KW"/>
</dbReference>
<dbReference type="AlphaFoldDB" id="A0A401FKL9"/>
<keyword evidence="3 4" id="KW-0067">ATP-binding</keyword>
<protein>
    <recommendedName>
        <fullName evidence="5">5-formyltetrahydrofolate cyclo-ligase</fullName>
        <ecNumber evidence="5">6.3.3.2</ecNumber>
    </recommendedName>
</protein>
<dbReference type="PANTHER" id="PTHR23407:SF1">
    <property type="entry name" value="5-FORMYLTETRAHYDROFOLATE CYCLO-LIGASE"/>
    <property type="match status" value="1"/>
</dbReference>
<keyword evidence="6" id="KW-0436">Ligase</keyword>
<dbReference type="GO" id="GO:0030272">
    <property type="term" value="F:5-formyltetrahydrofolate cyclo-ligase activity"/>
    <property type="evidence" value="ECO:0007669"/>
    <property type="project" value="UniProtKB-EC"/>
</dbReference>
<evidence type="ECO:0000256" key="3">
    <source>
        <dbReference type="ARBA" id="ARBA00022840"/>
    </source>
</evidence>
<accession>A0A401FKL9</accession>
<keyword evidence="5" id="KW-0479">Metal-binding</keyword>
<evidence type="ECO:0000313" key="6">
    <source>
        <dbReference type="EMBL" id="GAY72877.1"/>
    </source>
</evidence>
<evidence type="ECO:0000256" key="4">
    <source>
        <dbReference type="PIRSR" id="PIRSR006806-1"/>
    </source>
</evidence>
<comment type="catalytic activity">
    <reaction evidence="5">
        <text>(6S)-5-formyl-5,6,7,8-tetrahydrofolate + ATP = (6R)-5,10-methenyltetrahydrofolate + ADP + phosphate</text>
        <dbReference type="Rhea" id="RHEA:10488"/>
        <dbReference type="ChEBI" id="CHEBI:30616"/>
        <dbReference type="ChEBI" id="CHEBI:43474"/>
        <dbReference type="ChEBI" id="CHEBI:57455"/>
        <dbReference type="ChEBI" id="CHEBI:57457"/>
        <dbReference type="ChEBI" id="CHEBI:456216"/>
        <dbReference type="EC" id="6.3.3.2"/>
    </reaction>
</comment>
<evidence type="ECO:0000313" key="7">
    <source>
        <dbReference type="Proteomes" id="UP000286974"/>
    </source>
</evidence>
<comment type="caution">
    <text evidence="6">The sequence shown here is derived from an EMBL/GenBank/DDBJ whole genome shotgun (WGS) entry which is preliminary data.</text>
</comment>